<feature type="domain" description="TraG P-loop" evidence="1">
    <location>
        <begin position="655"/>
        <end position="827"/>
    </location>
</feature>
<reference evidence="2 3" key="1">
    <citation type="journal article" date="2021" name="ISME Commun">
        <title>Automated analysis of genomic sequences facilitates high-throughput and comprehensive description of bacteria.</title>
        <authorList>
            <person name="Hitch T.C.A."/>
        </authorList>
    </citation>
    <scope>NUCLEOTIDE SEQUENCE [LARGE SCALE GENOMIC DNA]</scope>
    <source>
        <strain evidence="2 3">Sanger_04</strain>
    </source>
</reference>
<proteinExistence type="predicted"/>
<dbReference type="Proteomes" id="UP001652461">
    <property type="component" value="Unassembled WGS sequence"/>
</dbReference>
<dbReference type="RefSeq" id="WP_158361755.1">
    <property type="nucleotide sequence ID" value="NZ_JAOQKC010000002.1"/>
</dbReference>
<name>A0ABT2RTL0_9FIRM</name>
<dbReference type="EMBL" id="JAOQKC010000002">
    <property type="protein sequence ID" value="MCU6695656.1"/>
    <property type="molecule type" value="Genomic_DNA"/>
</dbReference>
<keyword evidence="3" id="KW-1185">Reference proteome</keyword>
<dbReference type="CDD" id="cd01127">
    <property type="entry name" value="TrwB_TraG_TraD_VirD4"/>
    <property type="match status" value="1"/>
</dbReference>
<evidence type="ECO:0000259" key="1">
    <source>
        <dbReference type="Pfam" id="PF19044"/>
    </source>
</evidence>
<evidence type="ECO:0000313" key="3">
    <source>
        <dbReference type="Proteomes" id="UP001652461"/>
    </source>
</evidence>
<dbReference type="Gene3D" id="3.40.50.300">
    <property type="entry name" value="P-loop containing nucleotide triphosphate hydrolases"/>
    <property type="match status" value="1"/>
</dbReference>
<protein>
    <recommendedName>
        <fullName evidence="1">TraG P-loop domain-containing protein</fullName>
    </recommendedName>
</protein>
<comment type="caution">
    <text evidence="2">The sequence shown here is derived from an EMBL/GenBank/DDBJ whole genome shotgun (WGS) entry which is preliminary data.</text>
</comment>
<dbReference type="Gene3D" id="1.10.8.730">
    <property type="match status" value="1"/>
</dbReference>
<dbReference type="InterPro" id="IPR053155">
    <property type="entry name" value="F-pilin_assembly_TraC"/>
</dbReference>
<dbReference type="PANTHER" id="PTHR38467">
    <property type="match status" value="1"/>
</dbReference>
<organism evidence="2 3">
    <name type="scientific">Laedolimicola ammoniilytica</name>
    <dbReference type="NCBI Taxonomy" id="2981771"/>
    <lineage>
        <taxon>Bacteria</taxon>
        <taxon>Bacillati</taxon>
        <taxon>Bacillota</taxon>
        <taxon>Clostridia</taxon>
        <taxon>Lachnospirales</taxon>
        <taxon>Lachnospiraceae</taxon>
        <taxon>Laedolimicola</taxon>
    </lineage>
</organism>
<dbReference type="InterPro" id="IPR043964">
    <property type="entry name" value="P-loop_TraG"/>
</dbReference>
<dbReference type="PANTHER" id="PTHR38467:SF1">
    <property type="entry name" value="CONJUGATIVE TRANSFER: ASSEMBLY"/>
    <property type="match status" value="1"/>
</dbReference>
<accession>A0ABT2RTL0</accession>
<sequence>MKKNEKREHREARPNVITRMMQKHNTALREEKADEIREKEYLNSVKMRKSTQMTLPIEDVFNGCIIMKDGTYSKIIELSPTNFSLKPASEQALIIAKFANLLRIAPSRIHFKSVSKKADIDKFIHTLKEEQRSEKVPKCKIVHSDQMQLIREVSEAESVSRRFFCILTLDPKEERGLTSNVYAITQRLNSEMENLVKQFHLIGNEAVSLEVDPNDPTQDQEDMAVIEILYDIICRKKSQEESCKEHVLNVMKAYCREANVGIDNPPYIPAVEYFSPGYIDLSHPDYVVVDGTYYMIGYIPSNKFPMVVPSGWLSPLVEAGEGIDVDLWLEKRNKEEISGQLNRTIRHSRVSMDTIEDTSESYEAATDAVTTGFYFKEGFKAGQDFYYMCIMITISANSLRNARYIYKEMASRVVQNDMKMFLARFHQEEAFMSTLPCGWLDNYFFQKSRQNMLTMDAASSYMLTSYSMCDTNGIFLGVNDINHSATLVDIFNSDLYRNANMAILGSSGSGKTFTTQCMSERLRLKQYQVFCIIPKKGVEFKPCCDAVGGQYIIVSGGSYHCINILEIRKPQDENMRLLYGNDIEQSLLSQKIGSVKTFFSLLVPDISLEEKQSLDTALISTYAKKGITKNNDSLLDPNNPGKYKEMPILEDLQNVLKEMPNMERIEQIMEPLVHGSESAFNGQTNVDLDNLYIVFDLDFLSKELLPAGMYIVMDYVWDKVREDKTMRKAIFMDEIWALIGAGASSVAADFVLNIFKLIRGYGGAAICSTQDLNDFFSYQDGAYGRGIINACKFKIVMGLEEEEAKRVQETLELDQAEINMVKQFSKGKGLVCVNHSNVAVDFKASDSECELFSTDPKILAAIAKKRKRQRNMIV</sequence>
<dbReference type="InterPro" id="IPR027417">
    <property type="entry name" value="P-loop_NTPase"/>
</dbReference>
<evidence type="ECO:0000313" key="2">
    <source>
        <dbReference type="EMBL" id="MCU6695656.1"/>
    </source>
</evidence>
<gene>
    <name evidence="2" type="ORF">OCV63_01930</name>
</gene>
<dbReference type="Pfam" id="PF19044">
    <property type="entry name" value="P-loop_TraG"/>
    <property type="match status" value="1"/>
</dbReference>
<dbReference type="SUPFAM" id="SSF52540">
    <property type="entry name" value="P-loop containing nucleoside triphosphate hydrolases"/>
    <property type="match status" value="1"/>
</dbReference>